<protein>
    <submittedName>
        <fullName evidence="2">Putative DNA polymerase</fullName>
    </submittedName>
</protein>
<dbReference type="InterPro" id="IPR027417">
    <property type="entry name" value="P-loop_NTPase"/>
</dbReference>
<dbReference type="CDD" id="cd00009">
    <property type="entry name" value="AAA"/>
    <property type="match status" value="1"/>
</dbReference>
<feature type="domain" description="AAA+ ATPase" evidence="1">
    <location>
        <begin position="41"/>
        <end position="161"/>
    </location>
</feature>
<dbReference type="AlphaFoldDB" id="A0A6M3LVA3"/>
<dbReference type="SMART" id="SM00382">
    <property type="entry name" value="AAA"/>
    <property type="match status" value="1"/>
</dbReference>
<dbReference type="Gene3D" id="3.40.50.300">
    <property type="entry name" value="P-loop containing nucleotide triphosphate hydrolases"/>
    <property type="match status" value="1"/>
</dbReference>
<dbReference type="GO" id="GO:0006261">
    <property type="term" value="P:DNA-templated DNA replication"/>
    <property type="evidence" value="ECO:0007669"/>
    <property type="project" value="TreeGrafter"/>
</dbReference>
<dbReference type="InterPro" id="IPR003593">
    <property type="entry name" value="AAA+_ATPase"/>
</dbReference>
<dbReference type="InterPro" id="IPR050238">
    <property type="entry name" value="DNA_Rep/Repair_Clamp_Loader"/>
</dbReference>
<evidence type="ECO:0000313" key="2">
    <source>
        <dbReference type="EMBL" id="QJA99300.1"/>
    </source>
</evidence>
<organism evidence="2">
    <name type="scientific">viral metagenome</name>
    <dbReference type="NCBI Taxonomy" id="1070528"/>
    <lineage>
        <taxon>unclassified sequences</taxon>
        <taxon>metagenomes</taxon>
        <taxon>organismal metagenomes</taxon>
    </lineage>
</organism>
<dbReference type="PANTHER" id="PTHR11669:SF0">
    <property type="entry name" value="PROTEIN STICHEL-LIKE 2"/>
    <property type="match status" value="1"/>
</dbReference>
<dbReference type="PANTHER" id="PTHR11669">
    <property type="entry name" value="REPLICATION FACTOR C / DNA POLYMERASE III GAMMA-TAU SUBUNIT"/>
    <property type="match status" value="1"/>
</dbReference>
<dbReference type="Pfam" id="PF13177">
    <property type="entry name" value="DNA_pol3_delta2"/>
    <property type="match status" value="1"/>
</dbReference>
<accession>A0A6M3LVA3</accession>
<reference evidence="2" key="1">
    <citation type="submission" date="2020-03" db="EMBL/GenBank/DDBJ databases">
        <title>The deep terrestrial virosphere.</title>
        <authorList>
            <person name="Holmfeldt K."/>
            <person name="Nilsson E."/>
            <person name="Simone D."/>
            <person name="Lopez-Fernandez M."/>
            <person name="Wu X."/>
            <person name="de Brujin I."/>
            <person name="Lundin D."/>
            <person name="Andersson A."/>
            <person name="Bertilsson S."/>
            <person name="Dopson M."/>
        </authorList>
    </citation>
    <scope>NUCLEOTIDE SEQUENCE</scope>
    <source>
        <strain evidence="2">MM171A01198</strain>
    </source>
</reference>
<proteinExistence type="predicted"/>
<name>A0A6M3LVA3_9ZZZZ</name>
<dbReference type="Gene3D" id="1.10.8.60">
    <property type="match status" value="1"/>
</dbReference>
<evidence type="ECO:0000259" key="1">
    <source>
        <dbReference type="SMART" id="SM00382"/>
    </source>
</evidence>
<dbReference type="EMBL" id="MT143641">
    <property type="protein sequence ID" value="QJA99300.1"/>
    <property type="molecule type" value="Genomic_DNA"/>
</dbReference>
<gene>
    <name evidence="2" type="ORF">MM171A01198_0010</name>
</gene>
<dbReference type="Pfam" id="PF21960">
    <property type="entry name" value="RCF1-5-like_lid"/>
    <property type="match status" value="1"/>
</dbReference>
<dbReference type="SUPFAM" id="SSF52540">
    <property type="entry name" value="P-loop containing nucleoside triphosphate hydrolases"/>
    <property type="match status" value="1"/>
</dbReference>
<sequence>MSKFEKYSLSVKYRPTTFDQIVGNETVIESLRSCLERDSGVPHTFLFQGPSGCGKTSLARIVAEKLGAVPDEIKEYNISQMRGIDTARGIIDNCRFAPMKGKVKVIICNEIHKGTNEFMNCMLEIFEEPPKHIFFILVTTEPEKLLKTIKTRCTIFQVSSLQRAKIIKLLRQICALEKVEVSQNILQKISEYCDGSPRQALVMLDQVIDIENEETALQAILNSTVNEVSVLQLCQLLLKKGTSWKTLSDAIKTIDDEPEKIRYAVLSYMTKTLLDTPSDRIPQIIDLFSTSWMYSGKAGLVMNCYLVTKID</sequence>